<feature type="domain" description="Transcriptional repressor PaaX-like N-terminal" evidence="1">
    <location>
        <begin position="11"/>
        <end position="70"/>
    </location>
</feature>
<organism evidence="2 3">
    <name type="scientific">Acinetobacter haemolyticus ATCC 19194</name>
    <dbReference type="NCBI Taxonomy" id="707232"/>
    <lineage>
        <taxon>Bacteria</taxon>
        <taxon>Pseudomonadati</taxon>
        <taxon>Pseudomonadota</taxon>
        <taxon>Gammaproteobacteria</taxon>
        <taxon>Moraxellales</taxon>
        <taxon>Moraxellaceae</taxon>
        <taxon>Acinetobacter</taxon>
    </lineage>
</organism>
<dbReference type="InterPro" id="IPR012906">
    <property type="entry name" value="PaaX-like_N"/>
</dbReference>
<proteinExistence type="predicted"/>
<name>D4XR47_ACIHA</name>
<dbReference type="PANTHER" id="PTHR30319">
    <property type="entry name" value="PHENYLACETIC ACID REGULATOR-RELATED TRANSCRIPTIONAL REPRESSOR"/>
    <property type="match status" value="1"/>
</dbReference>
<comment type="caution">
    <text evidence="2">The sequence shown here is derived from an EMBL/GenBank/DDBJ whole genome shotgun (WGS) entry which is preliminary data.</text>
</comment>
<dbReference type="Gene3D" id="1.10.10.10">
    <property type="entry name" value="Winged helix-like DNA-binding domain superfamily/Winged helix DNA-binding domain"/>
    <property type="match status" value="1"/>
</dbReference>
<dbReference type="Proteomes" id="UP000003085">
    <property type="component" value="Unassembled WGS sequence"/>
</dbReference>
<dbReference type="Pfam" id="PF07848">
    <property type="entry name" value="PaaX"/>
    <property type="match status" value="1"/>
</dbReference>
<dbReference type="AlphaFoldDB" id="D4XR47"/>
<evidence type="ECO:0000313" key="3">
    <source>
        <dbReference type="Proteomes" id="UP000003085"/>
    </source>
</evidence>
<sequence>MENMILIKMNARDLIVDLLLGSQGRAISIKQIIIAAKLFEISENSIRVAVTRLSSEGVIEAIERGVYQFTHRSHEWADVMLNRKRGIKHTKVWNHQYLAVFTGGLGRVDRTALHRRERVLKHFGFKELEQGIFIRPDNLAIEFDDLIIELRNSGLEENARVCQINHFDAHTASSIPSLWPTEILNQNYKKYSQMIQEWLLNVQQLDLEEATKESLLLGRQTISLLMNDPLLPEDFVDVAGRNQFAASVQQLDQTGLALWAKFYELNTA</sequence>
<evidence type="ECO:0000259" key="1">
    <source>
        <dbReference type="Pfam" id="PF07848"/>
    </source>
</evidence>
<dbReference type="HOGENOM" id="CLU_088234_0_0_6"/>
<reference evidence="3" key="1">
    <citation type="submission" date="2010-03" db="EMBL/GenBank/DDBJ databases">
        <title>Complete sequence of Mobiluncus curtisii ATCC 43063.</title>
        <authorList>
            <person name="Muzny D."/>
            <person name="Qin X."/>
            <person name="Deng J."/>
            <person name="Jiang H."/>
            <person name="Liu Y."/>
            <person name="Qu J."/>
            <person name="Song X.-Z."/>
            <person name="Zhang L."/>
            <person name="Thornton R."/>
            <person name="Coyle M."/>
            <person name="Francisco L."/>
            <person name="Jackson L."/>
            <person name="Javaid M."/>
            <person name="Korchina V."/>
            <person name="Kovar C."/>
            <person name="Mata R."/>
            <person name="Mathew T."/>
            <person name="Ngo R."/>
            <person name="Nguyen L."/>
            <person name="Nguyen N."/>
            <person name="Okwuonu G."/>
            <person name="Ongeri F."/>
            <person name="Pham C."/>
            <person name="Simmons D."/>
            <person name="Wilczek-Boney K."/>
            <person name="Hale W."/>
            <person name="Jakkamsetti A."/>
            <person name="Pham P."/>
            <person name="Ruth R."/>
            <person name="San Lucas F."/>
            <person name="Warren J."/>
            <person name="Zhang J."/>
            <person name="Zhao Z."/>
            <person name="Zhou C."/>
            <person name="Zhu D."/>
            <person name="Lee S."/>
            <person name="Bess C."/>
            <person name="Blankenburg K."/>
            <person name="Forbes L."/>
            <person name="Fu Q."/>
            <person name="Gubbala S."/>
            <person name="Hirani K."/>
            <person name="Jayaseelan J.C."/>
            <person name="Lara F."/>
            <person name="Munidasa M."/>
            <person name="Palculict T."/>
            <person name="Patil S."/>
            <person name="Pu L.-L."/>
            <person name="Saada N."/>
            <person name="Tang L."/>
            <person name="Weissenberger G."/>
            <person name="Zhu Y."/>
            <person name="Hemphill L."/>
            <person name="Shang Y."/>
            <person name="Youmans B."/>
            <person name="Ayvaz T."/>
            <person name="Ross M."/>
            <person name="Santibanez J."/>
            <person name="Aqrawi P."/>
            <person name="Gross S."/>
            <person name="Joshi V."/>
            <person name="Fowler G."/>
            <person name="Nazareth L."/>
            <person name="Reid J."/>
            <person name="Worley K."/>
            <person name="Petrosino J."/>
            <person name="Highlander S."/>
            <person name="Gibbs R."/>
            <person name="Gibbs R."/>
        </authorList>
    </citation>
    <scope>NUCLEOTIDE SEQUENCE [LARGE SCALE GENOMIC DNA]</scope>
    <source>
        <strain evidence="3">ATCC 19194</strain>
    </source>
</reference>
<protein>
    <submittedName>
        <fullName evidence="2">PaaX-like protein C-terminal domain protein</fullName>
    </submittedName>
</protein>
<gene>
    <name evidence="2" type="ORF">HMP0015_2189</name>
</gene>
<dbReference type="EMBL" id="ADMT01000181">
    <property type="protein sequence ID" value="EFF82266.1"/>
    <property type="molecule type" value="Genomic_DNA"/>
</dbReference>
<dbReference type="Gene3D" id="3.30.70.2650">
    <property type="match status" value="1"/>
</dbReference>
<accession>D4XR47</accession>
<dbReference type="PANTHER" id="PTHR30319:SF1">
    <property type="entry name" value="TRANSCRIPTIONAL REPRESSOR PAAX"/>
    <property type="match status" value="1"/>
</dbReference>
<evidence type="ECO:0000313" key="2">
    <source>
        <dbReference type="EMBL" id="EFF82266.1"/>
    </source>
</evidence>
<dbReference type="InterPro" id="IPR036388">
    <property type="entry name" value="WH-like_DNA-bd_sf"/>
</dbReference>
<dbReference type="GO" id="GO:0006351">
    <property type="term" value="P:DNA-templated transcription"/>
    <property type="evidence" value="ECO:0007669"/>
    <property type="project" value="TreeGrafter"/>
</dbReference>